<dbReference type="AlphaFoldDB" id="A0A0A8ZV33"/>
<evidence type="ECO:0000313" key="1">
    <source>
        <dbReference type="EMBL" id="JAD42646.1"/>
    </source>
</evidence>
<dbReference type="EMBL" id="GBRH01255249">
    <property type="protein sequence ID" value="JAD42646.1"/>
    <property type="molecule type" value="Transcribed_RNA"/>
</dbReference>
<protein>
    <submittedName>
        <fullName evidence="1">Uncharacterized protein</fullName>
    </submittedName>
</protein>
<accession>A0A0A8ZV33</accession>
<organism evidence="1">
    <name type="scientific">Arundo donax</name>
    <name type="common">Giant reed</name>
    <name type="synonym">Donax arundinaceus</name>
    <dbReference type="NCBI Taxonomy" id="35708"/>
    <lineage>
        <taxon>Eukaryota</taxon>
        <taxon>Viridiplantae</taxon>
        <taxon>Streptophyta</taxon>
        <taxon>Embryophyta</taxon>
        <taxon>Tracheophyta</taxon>
        <taxon>Spermatophyta</taxon>
        <taxon>Magnoliopsida</taxon>
        <taxon>Liliopsida</taxon>
        <taxon>Poales</taxon>
        <taxon>Poaceae</taxon>
        <taxon>PACMAD clade</taxon>
        <taxon>Arundinoideae</taxon>
        <taxon>Arundineae</taxon>
        <taxon>Arundo</taxon>
    </lineage>
</organism>
<reference evidence="1" key="2">
    <citation type="journal article" date="2015" name="Data Brief">
        <title>Shoot transcriptome of the giant reed, Arundo donax.</title>
        <authorList>
            <person name="Barrero R.A."/>
            <person name="Guerrero F.D."/>
            <person name="Moolhuijzen P."/>
            <person name="Goolsby J.A."/>
            <person name="Tidwell J."/>
            <person name="Bellgard S.E."/>
            <person name="Bellgard M.I."/>
        </authorList>
    </citation>
    <scope>NUCLEOTIDE SEQUENCE</scope>
    <source>
        <tissue evidence="1">Shoot tissue taken approximately 20 cm above the soil surface</tissue>
    </source>
</reference>
<name>A0A0A8ZV33_ARUDO</name>
<reference evidence="1" key="1">
    <citation type="submission" date="2014-09" db="EMBL/GenBank/DDBJ databases">
        <authorList>
            <person name="Magalhaes I.L.F."/>
            <person name="Oliveira U."/>
            <person name="Santos F.R."/>
            <person name="Vidigal T.H.D.A."/>
            <person name="Brescovit A.D."/>
            <person name="Santos A.J."/>
        </authorList>
    </citation>
    <scope>NUCLEOTIDE SEQUENCE</scope>
    <source>
        <tissue evidence="1">Shoot tissue taken approximately 20 cm above the soil surface</tissue>
    </source>
</reference>
<proteinExistence type="predicted"/>
<sequence length="40" mass="4387">MLVSVLICLCHCVDSLSGVPNFQVHIVSICYANHIDCLRA</sequence>